<dbReference type="InterPro" id="IPR001304">
    <property type="entry name" value="C-type_lectin-like"/>
</dbReference>
<dbReference type="SMART" id="SM00034">
    <property type="entry name" value="CLECT"/>
    <property type="match status" value="1"/>
</dbReference>
<evidence type="ECO:0000256" key="1">
    <source>
        <dbReference type="ARBA" id="ARBA00022734"/>
    </source>
</evidence>
<name>A0A6J8E3L5_MYTCO</name>
<accession>A0A6J8E3L5</accession>
<dbReference type="Gene3D" id="3.10.100.10">
    <property type="entry name" value="Mannose-Binding Protein A, subunit A"/>
    <property type="match status" value="1"/>
</dbReference>
<dbReference type="InterPro" id="IPR018378">
    <property type="entry name" value="C-type_lectin_CS"/>
</dbReference>
<evidence type="ECO:0000313" key="4">
    <source>
        <dbReference type="EMBL" id="CAC5414613.1"/>
    </source>
</evidence>
<dbReference type="Pfam" id="PF00059">
    <property type="entry name" value="Lectin_C"/>
    <property type="match status" value="1"/>
</dbReference>
<dbReference type="OrthoDB" id="6159835at2759"/>
<reference evidence="4 5" key="1">
    <citation type="submission" date="2020-06" db="EMBL/GenBank/DDBJ databases">
        <authorList>
            <person name="Li R."/>
            <person name="Bekaert M."/>
        </authorList>
    </citation>
    <scope>NUCLEOTIDE SEQUENCE [LARGE SCALE GENOMIC DNA]</scope>
    <source>
        <strain evidence="5">wild</strain>
    </source>
</reference>
<gene>
    <name evidence="4" type="ORF">MCOR_47380</name>
</gene>
<organism evidence="4 5">
    <name type="scientific">Mytilus coruscus</name>
    <name type="common">Sea mussel</name>
    <dbReference type="NCBI Taxonomy" id="42192"/>
    <lineage>
        <taxon>Eukaryota</taxon>
        <taxon>Metazoa</taxon>
        <taxon>Spiralia</taxon>
        <taxon>Lophotrochozoa</taxon>
        <taxon>Mollusca</taxon>
        <taxon>Bivalvia</taxon>
        <taxon>Autobranchia</taxon>
        <taxon>Pteriomorphia</taxon>
        <taxon>Mytilida</taxon>
        <taxon>Mytiloidea</taxon>
        <taxon>Mytilidae</taxon>
        <taxon>Mytilinae</taxon>
        <taxon>Mytilus</taxon>
    </lineage>
</organism>
<dbReference type="SUPFAM" id="SSF56436">
    <property type="entry name" value="C-type lectin-like"/>
    <property type="match status" value="1"/>
</dbReference>
<dbReference type="PROSITE" id="PS50041">
    <property type="entry name" value="C_TYPE_LECTIN_2"/>
    <property type="match status" value="1"/>
</dbReference>
<evidence type="ECO:0000256" key="2">
    <source>
        <dbReference type="ARBA" id="ARBA00023157"/>
    </source>
</evidence>
<dbReference type="InterPro" id="IPR016187">
    <property type="entry name" value="CTDL_fold"/>
</dbReference>
<dbReference type="GO" id="GO:0030246">
    <property type="term" value="F:carbohydrate binding"/>
    <property type="evidence" value="ECO:0007669"/>
    <property type="project" value="UniProtKB-KW"/>
</dbReference>
<sequence length="228" mass="25578">MTSLFVSIRTKENNVNGAKFAIENGKRVVASTYSTDEFAATKVMCAMMCISDEKCCEASYNHLTLTCRLDTSENCCVTMETVDGWEAIEKDKYVSESVCTGCISYGTSFYKITNDSKSWNQAKLSCEVLGGKLLVAETAKENCFIKNELLARNTVDGYWLGGYSFYKNGSFEWISNPGQPMTYSDMHPSQPNAPTSERCLIYWKDFGYAWGDGTCYVKLPYVCEFVKT</sequence>
<keyword evidence="5" id="KW-1185">Reference proteome</keyword>
<dbReference type="PANTHER" id="PTHR22799">
    <property type="entry name" value="TETRANECTIN-RELATED"/>
    <property type="match status" value="1"/>
</dbReference>
<keyword evidence="1" id="KW-0430">Lectin</keyword>
<dbReference type="PANTHER" id="PTHR22799:SF6">
    <property type="entry name" value="C-TYPE LECTIN DOMAIN FAMILY 4 MEMBER M-LIKE"/>
    <property type="match status" value="1"/>
</dbReference>
<evidence type="ECO:0000259" key="3">
    <source>
        <dbReference type="PROSITE" id="PS50041"/>
    </source>
</evidence>
<feature type="domain" description="C-type lectin" evidence="3">
    <location>
        <begin position="105"/>
        <end position="224"/>
    </location>
</feature>
<dbReference type="InterPro" id="IPR051663">
    <property type="entry name" value="CLec_Tetranectin-domain"/>
</dbReference>
<keyword evidence="2" id="KW-1015">Disulfide bond</keyword>
<dbReference type="InterPro" id="IPR016186">
    <property type="entry name" value="C-type_lectin-like/link_sf"/>
</dbReference>
<dbReference type="PROSITE" id="PS00615">
    <property type="entry name" value="C_TYPE_LECTIN_1"/>
    <property type="match status" value="1"/>
</dbReference>
<evidence type="ECO:0000313" key="5">
    <source>
        <dbReference type="Proteomes" id="UP000507470"/>
    </source>
</evidence>
<dbReference type="AlphaFoldDB" id="A0A6J8E3L5"/>
<dbReference type="EMBL" id="CACVKT020008351">
    <property type="protein sequence ID" value="CAC5414613.1"/>
    <property type="molecule type" value="Genomic_DNA"/>
</dbReference>
<dbReference type="Proteomes" id="UP000507470">
    <property type="component" value="Unassembled WGS sequence"/>
</dbReference>
<proteinExistence type="predicted"/>
<protein>
    <recommendedName>
        <fullName evidence="3">C-type lectin domain-containing protein</fullName>
    </recommendedName>
</protein>
<dbReference type="CDD" id="cd00037">
    <property type="entry name" value="CLECT"/>
    <property type="match status" value="1"/>
</dbReference>